<dbReference type="OrthoDB" id="8585509at2"/>
<gene>
    <name evidence="2" type="ORF">PEP31012_00143</name>
</gene>
<evidence type="ECO:0000313" key="2">
    <source>
        <dbReference type="EMBL" id="VVD61857.1"/>
    </source>
</evidence>
<feature type="region of interest" description="Disordered" evidence="1">
    <location>
        <begin position="259"/>
        <end position="308"/>
    </location>
</feature>
<dbReference type="AlphaFoldDB" id="A0A5E4RF79"/>
<evidence type="ECO:0000313" key="3">
    <source>
        <dbReference type="Proteomes" id="UP000400981"/>
    </source>
</evidence>
<evidence type="ECO:0000256" key="1">
    <source>
        <dbReference type="SAM" id="MobiDB-lite"/>
    </source>
</evidence>
<organism evidence="2 3">
    <name type="scientific">Pandoraea eparura</name>
    <dbReference type="NCBI Taxonomy" id="2508291"/>
    <lineage>
        <taxon>Bacteria</taxon>
        <taxon>Pseudomonadati</taxon>
        <taxon>Pseudomonadota</taxon>
        <taxon>Betaproteobacteria</taxon>
        <taxon>Burkholderiales</taxon>
        <taxon>Burkholderiaceae</taxon>
        <taxon>Pandoraea</taxon>
    </lineage>
</organism>
<dbReference type="Pfam" id="PF18897">
    <property type="entry name" value="Gp3-like"/>
    <property type="match status" value="1"/>
</dbReference>
<accession>A0A5E4RF79</accession>
<proteinExistence type="predicted"/>
<dbReference type="InterPro" id="IPR043991">
    <property type="entry name" value="Gp3-like"/>
</dbReference>
<keyword evidence="3" id="KW-1185">Reference proteome</keyword>
<name>A0A5E4RF79_9BURK</name>
<feature type="compositionally biased region" description="Basic and acidic residues" evidence="1">
    <location>
        <begin position="288"/>
        <end position="308"/>
    </location>
</feature>
<sequence>MLKGLAITPPVVGRISIGRVVEKNGKRLPEKDDQFTLTTQIQQRDGWMLHPLNESLRKANTGKLRSIPVRFLFNDPDLNLRAEYACFDRESGRPVCVGNGETCRRAGEAGIAELPCPSPDGCAFGKSGACKPYGRLNVLIGDEDEMGSFIFRTTSYNSILTLAARLHYFSAVSGNRLACLPLELKLRGKSTTQSYRSPIYYADIGVSSGSALVDAIAEAVELATQRKTAGFDQNALDDAARAGFRNGAFEESVEDRAAVAEEFYPAEPSENQPSNKEDAPDSPAQSSLKDRLDRRAARLGTHHEGRAA</sequence>
<protein>
    <submittedName>
        <fullName evidence="2">Phage capsid protein</fullName>
    </submittedName>
</protein>
<dbReference type="EMBL" id="CABPSH010000001">
    <property type="protein sequence ID" value="VVD61857.1"/>
    <property type="molecule type" value="Genomic_DNA"/>
</dbReference>
<dbReference type="Proteomes" id="UP000400981">
    <property type="component" value="Unassembled WGS sequence"/>
</dbReference>
<reference evidence="2 3" key="1">
    <citation type="submission" date="2019-08" db="EMBL/GenBank/DDBJ databases">
        <authorList>
            <person name="Peeters C."/>
        </authorList>
    </citation>
    <scope>NUCLEOTIDE SEQUENCE [LARGE SCALE GENOMIC DNA]</scope>
    <source>
        <strain evidence="2 3">LMG 31012</strain>
    </source>
</reference>
<dbReference type="RefSeq" id="WP_150587460.1">
    <property type="nucleotide sequence ID" value="NZ_CABPSH010000001.1"/>
</dbReference>